<dbReference type="SMART" id="SM00382">
    <property type="entry name" value="AAA"/>
    <property type="match status" value="1"/>
</dbReference>
<dbReference type="InterPro" id="IPR027417">
    <property type="entry name" value="P-loop_NTPase"/>
</dbReference>
<organism evidence="7 8">
    <name type="scientific">Steroidobacter agaridevorans</name>
    <dbReference type="NCBI Taxonomy" id="2695856"/>
    <lineage>
        <taxon>Bacteria</taxon>
        <taxon>Pseudomonadati</taxon>
        <taxon>Pseudomonadota</taxon>
        <taxon>Gammaproteobacteria</taxon>
        <taxon>Steroidobacterales</taxon>
        <taxon>Steroidobacteraceae</taxon>
        <taxon>Steroidobacter</taxon>
    </lineage>
</organism>
<gene>
    <name evidence="7" type="ORF">GCM10011487_49860</name>
</gene>
<keyword evidence="8" id="KW-1185">Reference proteome</keyword>
<dbReference type="InterPro" id="IPR003593">
    <property type="entry name" value="AAA+_ATPase"/>
</dbReference>
<evidence type="ECO:0000259" key="6">
    <source>
        <dbReference type="PROSITE" id="PS50893"/>
    </source>
</evidence>
<dbReference type="Gene3D" id="2.40.50.140">
    <property type="entry name" value="Nucleic acid-binding proteins"/>
    <property type="match status" value="1"/>
</dbReference>
<dbReference type="GO" id="GO:0055052">
    <property type="term" value="C:ATP-binding cassette (ABC) transporter complex, substrate-binding subunit-containing"/>
    <property type="evidence" value="ECO:0007669"/>
    <property type="project" value="TreeGrafter"/>
</dbReference>
<evidence type="ECO:0000256" key="4">
    <source>
        <dbReference type="ARBA" id="ARBA00022840"/>
    </source>
</evidence>
<protein>
    <submittedName>
        <fullName evidence="7">ABC transporter ATP-binding protein</fullName>
    </submittedName>
</protein>
<evidence type="ECO:0000313" key="8">
    <source>
        <dbReference type="Proteomes" id="UP000445000"/>
    </source>
</evidence>
<dbReference type="SUPFAM" id="SSF50331">
    <property type="entry name" value="MOP-like"/>
    <property type="match status" value="1"/>
</dbReference>
<dbReference type="AlphaFoldDB" id="A0A829YKF5"/>
<dbReference type="InterPro" id="IPR008995">
    <property type="entry name" value="Mo/tungstate-bd_C_term_dom"/>
</dbReference>
<keyword evidence="2" id="KW-1003">Cell membrane</keyword>
<comment type="caution">
    <text evidence="7">The sequence shown here is derived from an EMBL/GenBank/DDBJ whole genome shotgun (WGS) entry which is preliminary data.</text>
</comment>
<evidence type="ECO:0000256" key="5">
    <source>
        <dbReference type="ARBA" id="ARBA00023136"/>
    </source>
</evidence>
<dbReference type="InterPro" id="IPR012340">
    <property type="entry name" value="NA-bd_OB-fold"/>
</dbReference>
<evidence type="ECO:0000256" key="1">
    <source>
        <dbReference type="ARBA" id="ARBA00022448"/>
    </source>
</evidence>
<dbReference type="InterPro" id="IPR047641">
    <property type="entry name" value="ABC_transpr_MalK/UgpC-like"/>
</dbReference>
<evidence type="ECO:0000256" key="3">
    <source>
        <dbReference type="ARBA" id="ARBA00022741"/>
    </source>
</evidence>
<keyword evidence="3" id="KW-0547">Nucleotide-binding</keyword>
<dbReference type="PANTHER" id="PTHR43875:SF1">
    <property type="entry name" value="OSMOPROTECTIVE COMPOUNDS UPTAKE ATP-BINDING PROTEIN GGTA"/>
    <property type="match status" value="1"/>
</dbReference>
<dbReference type="InterPro" id="IPR017871">
    <property type="entry name" value="ABC_transporter-like_CS"/>
</dbReference>
<dbReference type="PROSITE" id="PS00211">
    <property type="entry name" value="ABC_TRANSPORTER_1"/>
    <property type="match status" value="1"/>
</dbReference>
<dbReference type="Pfam" id="PF00005">
    <property type="entry name" value="ABC_tran"/>
    <property type="match status" value="1"/>
</dbReference>
<evidence type="ECO:0000313" key="7">
    <source>
        <dbReference type="EMBL" id="GFE82986.1"/>
    </source>
</evidence>
<sequence length="358" mass="39110">MQLVDVSYRAGSATWLYPMSLSLKTGMSVLLGATSAGKTTLMRLMAGLEQPASGRILVDGKDVTGVPVRRRNLAMVYQQFINYPSLSVFENIASPLRLARRPEETVRQRVEAIAETLRLTPLLDRRPAELSGGQQQRVALARALAKDAGLVLLDEPLANLDYKLREDLRNELRNLFANGRATVVYATTEPQEALQLGDETLVLDAGRLVQQGKTLEIFRRPATLAAARAFSDPPLNEIRAQVDLNAGMAIVRDDLRLPLAAQALSALSNRSGDIILGIRAHQLTVRPAEGRASITGRVDLAEISGSETYVHVSQNDLSLVAQLPGVHELTIGERCTLHVEPTHIYCFDASGRLIFAPH</sequence>
<dbReference type="Proteomes" id="UP000445000">
    <property type="component" value="Unassembled WGS sequence"/>
</dbReference>
<dbReference type="InterPro" id="IPR013611">
    <property type="entry name" value="Transp-assoc_OB_typ2"/>
</dbReference>
<dbReference type="Pfam" id="PF08402">
    <property type="entry name" value="TOBE_2"/>
    <property type="match status" value="1"/>
</dbReference>
<dbReference type="SUPFAM" id="SSF52540">
    <property type="entry name" value="P-loop containing nucleoside triphosphate hydrolases"/>
    <property type="match status" value="1"/>
</dbReference>
<dbReference type="GO" id="GO:0015408">
    <property type="term" value="F:ABC-type ferric iron transporter activity"/>
    <property type="evidence" value="ECO:0007669"/>
    <property type="project" value="InterPro"/>
</dbReference>
<name>A0A829YKF5_9GAMM</name>
<reference evidence="8" key="1">
    <citation type="submission" date="2020-01" db="EMBL/GenBank/DDBJ databases">
        <title>'Steroidobacter agaridevorans' sp. nov., agar-degrading bacteria isolated from rhizosphere soils.</title>
        <authorList>
            <person name="Ikenaga M."/>
            <person name="Kataoka M."/>
            <person name="Murouchi A."/>
            <person name="Katsuragi S."/>
            <person name="Sakai M."/>
        </authorList>
    </citation>
    <scope>NUCLEOTIDE SEQUENCE [LARGE SCALE GENOMIC DNA]</scope>
    <source>
        <strain evidence="8">YU21-B</strain>
    </source>
</reference>
<dbReference type="Gene3D" id="3.40.50.300">
    <property type="entry name" value="P-loop containing nucleotide triphosphate hydrolases"/>
    <property type="match status" value="1"/>
</dbReference>
<dbReference type="GO" id="GO:0016887">
    <property type="term" value="F:ATP hydrolysis activity"/>
    <property type="evidence" value="ECO:0007669"/>
    <property type="project" value="InterPro"/>
</dbReference>
<dbReference type="CDD" id="cd03259">
    <property type="entry name" value="ABC_Carb_Solutes_like"/>
    <property type="match status" value="1"/>
</dbReference>
<dbReference type="GO" id="GO:0005524">
    <property type="term" value="F:ATP binding"/>
    <property type="evidence" value="ECO:0007669"/>
    <property type="project" value="UniProtKB-KW"/>
</dbReference>
<dbReference type="InterPro" id="IPR015853">
    <property type="entry name" value="ABC_transpr_FbpC"/>
</dbReference>
<dbReference type="EMBL" id="BLJN01000005">
    <property type="protein sequence ID" value="GFE82986.1"/>
    <property type="molecule type" value="Genomic_DNA"/>
</dbReference>
<dbReference type="PROSITE" id="PS50893">
    <property type="entry name" value="ABC_TRANSPORTER_2"/>
    <property type="match status" value="1"/>
</dbReference>
<keyword evidence="4 7" id="KW-0067">ATP-binding</keyword>
<dbReference type="PANTHER" id="PTHR43875">
    <property type="entry name" value="MALTODEXTRIN IMPORT ATP-BINDING PROTEIN MSMX"/>
    <property type="match status" value="1"/>
</dbReference>
<evidence type="ECO:0000256" key="2">
    <source>
        <dbReference type="ARBA" id="ARBA00022475"/>
    </source>
</evidence>
<dbReference type="InterPro" id="IPR003439">
    <property type="entry name" value="ABC_transporter-like_ATP-bd"/>
</dbReference>
<accession>A0A829YKF5</accession>
<feature type="domain" description="ABC transporter" evidence="6">
    <location>
        <begin position="1"/>
        <end position="230"/>
    </location>
</feature>
<keyword evidence="1" id="KW-0813">Transport</keyword>
<dbReference type="Gene3D" id="2.40.50.100">
    <property type="match status" value="1"/>
</dbReference>
<keyword evidence="5" id="KW-0472">Membrane</keyword>
<proteinExistence type="predicted"/>